<comment type="caution">
    <text evidence="6">The sequence shown here is derived from an EMBL/GenBank/DDBJ whole genome shotgun (WGS) entry which is preliminary data.</text>
</comment>
<evidence type="ECO:0000259" key="5">
    <source>
        <dbReference type="PROSITE" id="PS51272"/>
    </source>
</evidence>
<reference evidence="6 7" key="1">
    <citation type="submission" date="2020-08" db="EMBL/GenBank/DDBJ databases">
        <title>Genomic Encyclopedia of Type Strains, Phase IV (KMG-IV): sequencing the most valuable type-strain genomes for metagenomic binning, comparative biology and taxonomic classification.</title>
        <authorList>
            <person name="Goeker M."/>
        </authorList>
    </citation>
    <scope>NUCLEOTIDE SEQUENCE [LARGE SCALE GENOMIC DNA]</scope>
    <source>
        <strain evidence="6 7">DSM 103526</strain>
    </source>
</reference>
<proteinExistence type="predicted"/>
<dbReference type="SMART" id="SM00248">
    <property type="entry name" value="ANK"/>
    <property type="match status" value="8"/>
</dbReference>
<keyword evidence="1" id="KW-0677">Repeat</keyword>
<feature type="repeat" description="ANK" evidence="3">
    <location>
        <begin position="131"/>
        <end position="166"/>
    </location>
</feature>
<feature type="repeat" description="ANK" evidence="3">
    <location>
        <begin position="29"/>
        <end position="61"/>
    </location>
</feature>
<feature type="repeat" description="ANK" evidence="3">
    <location>
        <begin position="167"/>
        <end position="199"/>
    </location>
</feature>
<dbReference type="PROSITE" id="PS50297">
    <property type="entry name" value="ANK_REP_REGION"/>
    <property type="match status" value="5"/>
</dbReference>
<feature type="repeat" description="ANK" evidence="3">
    <location>
        <begin position="200"/>
        <end position="232"/>
    </location>
</feature>
<feature type="chain" id="PRO_5038371862" evidence="4">
    <location>
        <begin position="23"/>
        <end position="499"/>
    </location>
</feature>
<dbReference type="EMBL" id="JACHEN010000020">
    <property type="protein sequence ID" value="MBB6217152.1"/>
    <property type="molecule type" value="Genomic_DNA"/>
</dbReference>
<sequence length="499" mass="54589">MNKKTCFLIIAFVLLNSFGAFADANNTQNSATFLHIAAVEGDLEMAKNEIANGADINARDKDGRTPLLIAVHYGNIDIVKLLIDKGADPSIKETFQGNTPLHEAAFWDQPVEFAKIIVETGKADVNAKNAYGNTPLYYVANNNTPDDYEYAKLLINSGADVNAVDNFGCSVFYYAVSQNRADISRLMLENGAEVNKIGANGRIPLHDAAANNAKEITELLIKHGGNLQAQEGRLGNTPLHEAAWFNSVDAAKILIDYGADFNSKNSAGETPLTVALESGNNAKEVIAFLKEVSSGKYKPGVNKLPDQPQNLGISDWAKTHVNNLKLQNIVPSSLINESLSKKYITREEVTELLMSLQQAVNKEILEASETNPFEDVDNPKVLAAYRLGIVSGVSSDKFNPSGNLTREQMITMICKLLEKNNINVQISNTPSSMTFVDFNRVSPWAKDYMTFALTNEIIRGLGDNKIEPQGLLTREQALVIVNTVAIKYGFVENKISTNL</sequence>
<evidence type="ECO:0000256" key="3">
    <source>
        <dbReference type="PROSITE-ProRule" id="PRU00023"/>
    </source>
</evidence>
<dbReference type="PRINTS" id="PR01415">
    <property type="entry name" value="ANKYRIN"/>
</dbReference>
<dbReference type="InterPro" id="IPR036770">
    <property type="entry name" value="Ankyrin_rpt-contain_sf"/>
</dbReference>
<feature type="domain" description="SLH" evidence="5">
    <location>
        <begin position="364"/>
        <end position="427"/>
    </location>
</feature>
<keyword evidence="2 3" id="KW-0040">ANK repeat</keyword>
<dbReference type="Gene3D" id="1.25.40.20">
    <property type="entry name" value="Ankyrin repeat-containing domain"/>
    <property type="match status" value="3"/>
</dbReference>
<feature type="signal peptide" evidence="4">
    <location>
        <begin position="1"/>
        <end position="22"/>
    </location>
</feature>
<evidence type="ECO:0000313" key="6">
    <source>
        <dbReference type="EMBL" id="MBB6217152.1"/>
    </source>
</evidence>
<gene>
    <name evidence="6" type="ORF">HNQ80_003258</name>
</gene>
<name>A0A841L1W2_9FIRM</name>
<dbReference type="Pfam" id="PF00023">
    <property type="entry name" value="Ank"/>
    <property type="match status" value="1"/>
</dbReference>
<feature type="repeat" description="ANK" evidence="3">
    <location>
        <begin position="62"/>
        <end position="94"/>
    </location>
</feature>
<dbReference type="InterPro" id="IPR002110">
    <property type="entry name" value="Ankyrin_rpt"/>
</dbReference>
<accession>A0A841L1W2</accession>
<evidence type="ECO:0000313" key="7">
    <source>
        <dbReference type="Proteomes" id="UP000579281"/>
    </source>
</evidence>
<organism evidence="6 7">
    <name type="scientific">Anaerosolibacter carboniphilus</name>
    <dbReference type="NCBI Taxonomy" id="1417629"/>
    <lineage>
        <taxon>Bacteria</taxon>
        <taxon>Bacillati</taxon>
        <taxon>Bacillota</taxon>
        <taxon>Clostridia</taxon>
        <taxon>Peptostreptococcales</taxon>
        <taxon>Thermotaleaceae</taxon>
        <taxon>Anaerosolibacter</taxon>
    </lineage>
</organism>
<evidence type="ECO:0000256" key="4">
    <source>
        <dbReference type="SAM" id="SignalP"/>
    </source>
</evidence>
<dbReference type="Pfam" id="PF00395">
    <property type="entry name" value="SLH"/>
    <property type="match status" value="2"/>
</dbReference>
<dbReference type="RefSeq" id="WP_184311661.1">
    <property type="nucleotide sequence ID" value="NZ_JACHEN010000020.1"/>
</dbReference>
<dbReference type="PROSITE" id="PS50088">
    <property type="entry name" value="ANK_REPEAT"/>
    <property type="match status" value="6"/>
</dbReference>
<dbReference type="Pfam" id="PF12796">
    <property type="entry name" value="Ank_2"/>
    <property type="match status" value="2"/>
</dbReference>
<evidence type="ECO:0000256" key="2">
    <source>
        <dbReference type="ARBA" id="ARBA00023043"/>
    </source>
</evidence>
<dbReference type="PANTHER" id="PTHR24171:SF9">
    <property type="entry name" value="ANKYRIN REPEAT DOMAIN-CONTAINING PROTEIN 39"/>
    <property type="match status" value="1"/>
</dbReference>
<feature type="domain" description="SLH" evidence="5">
    <location>
        <begin position="432"/>
        <end position="495"/>
    </location>
</feature>
<dbReference type="PANTHER" id="PTHR24171">
    <property type="entry name" value="ANKYRIN REPEAT DOMAIN-CONTAINING PROTEIN 39-RELATED"/>
    <property type="match status" value="1"/>
</dbReference>
<dbReference type="AlphaFoldDB" id="A0A841L1W2"/>
<keyword evidence="4" id="KW-0732">Signal</keyword>
<feature type="repeat" description="ANK" evidence="3">
    <location>
        <begin position="234"/>
        <end position="266"/>
    </location>
</feature>
<protein>
    <submittedName>
        <fullName evidence="6">Ankyrin repeat protein</fullName>
    </submittedName>
</protein>
<dbReference type="InterPro" id="IPR001119">
    <property type="entry name" value="SLH_dom"/>
</dbReference>
<evidence type="ECO:0000256" key="1">
    <source>
        <dbReference type="ARBA" id="ARBA00022737"/>
    </source>
</evidence>
<dbReference type="SUPFAM" id="SSF48403">
    <property type="entry name" value="Ankyrin repeat"/>
    <property type="match status" value="1"/>
</dbReference>
<dbReference type="Proteomes" id="UP000579281">
    <property type="component" value="Unassembled WGS sequence"/>
</dbReference>
<dbReference type="PROSITE" id="PS51272">
    <property type="entry name" value="SLH"/>
    <property type="match status" value="2"/>
</dbReference>
<keyword evidence="7" id="KW-1185">Reference proteome</keyword>